<reference evidence="9" key="1">
    <citation type="journal article" date="2011" name="Proc. Natl. Acad. Sci. U.S.A.">
        <title>Obligate biotrophy features unraveled by the genomic analysis of rust fungi.</title>
        <authorList>
            <person name="Duplessis S."/>
            <person name="Cuomo C.A."/>
            <person name="Lin Y.-C."/>
            <person name="Aerts A."/>
            <person name="Tisserant E."/>
            <person name="Veneault-Fourrey C."/>
            <person name="Joly D.L."/>
            <person name="Hacquard S."/>
            <person name="Amselem J."/>
            <person name="Cantarel B.L."/>
            <person name="Chiu R."/>
            <person name="Coutinho P.M."/>
            <person name="Feau N."/>
            <person name="Field M."/>
            <person name="Frey P."/>
            <person name="Gelhaye E."/>
            <person name="Goldberg J."/>
            <person name="Grabherr M.G."/>
            <person name="Kodira C.D."/>
            <person name="Kohler A."/>
            <person name="Kuees U."/>
            <person name="Lindquist E.A."/>
            <person name="Lucas S.M."/>
            <person name="Mago R."/>
            <person name="Mauceli E."/>
            <person name="Morin E."/>
            <person name="Murat C."/>
            <person name="Pangilinan J.L."/>
            <person name="Park R."/>
            <person name="Pearson M."/>
            <person name="Quesneville H."/>
            <person name="Rouhier N."/>
            <person name="Sakthikumar S."/>
            <person name="Salamov A.A."/>
            <person name="Schmutz J."/>
            <person name="Selles B."/>
            <person name="Shapiro H."/>
            <person name="Tanguay P."/>
            <person name="Tuskan G.A."/>
            <person name="Henrissat B."/>
            <person name="Van de Peer Y."/>
            <person name="Rouze P."/>
            <person name="Ellis J.G."/>
            <person name="Dodds P.N."/>
            <person name="Schein J.E."/>
            <person name="Zhong S."/>
            <person name="Hamelin R.C."/>
            <person name="Grigoriev I.V."/>
            <person name="Szabo L.J."/>
            <person name="Martin F."/>
        </authorList>
    </citation>
    <scope>NUCLEOTIDE SEQUENCE [LARGE SCALE GENOMIC DNA]</scope>
    <source>
        <strain evidence="9">98AG31 / pathotype 3-4-7</strain>
    </source>
</reference>
<accession>F4S1F9</accession>
<feature type="domain" description="Fatty acid hydroxylase" evidence="7">
    <location>
        <begin position="196"/>
        <end position="325"/>
    </location>
</feature>
<dbReference type="GeneID" id="18928662"/>
<dbReference type="InParanoid" id="F4S1F9"/>
<evidence type="ECO:0000256" key="2">
    <source>
        <dbReference type="ARBA" id="ARBA00022692"/>
    </source>
</evidence>
<keyword evidence="3 6" id="KW-1133">Transmembrane helix</keyword>
<dbReference type="HOGENOM" id="CLU_047036_3_1_1"/>
<evidence type="ECO:0000259" key="7">
    <source>
        <dbReference type="Pfam" id="PF04116"/>
    </source>
</evidence>
<dbReference type="PANTHER" id="PTHR11863">
    <property type="entry name" value="STEROL DESATURASE"/>
    <property type="match status" value="1"/>
</dbReference>
<evidence type="ECO:0000313" key="8">
    <source>
        <dbReference type="EMBL" id="EGG01568.1"/>
    </source>
</evidence>
<dbReference type="GO" id="GO:0016020">
    <property type="term" value="C:membrane"/>
    <property type="evidence" value="ECO:0007669"/>
    <property type="project" value="UniProtKB-SubCell"/>
</dbReference>
<dbReference type="KEGG" id="mlr:MELLADRAFT_50057"/>
<evidence type="ECO:0000256" key="3">
    <source>
        <dbReference type="ARBA" id="ARBA00022989"/>
    </source>
</evidence>
<dbReference type="EMBL" id="GL883137">
    <property type="protein sequence ID" value="EGG01568.1"/>
    <property type="molecule type" value="Genomic_DNA"/>
</dbReference>
<dbReference type="InterPro" id="IPR006694">
    <property type="entry name" value="Fatty_acid_hydroxylase"/>
</dbReference>
<protein>
    <recommendedName>
        <fullName evidence="7">Fatty acid hydroxylase domain-containing protein</fullName>
    </recommendedName>
</protein>
<keyword evidence="4 6" id="KW-0472">Membrane</keyword>
<evidence type="ECO:0000256" key="4">
    <source>
        <dbReference type="ARBA" id="ARBA00023136"/>
    </source>
</evidence>
<dbReference type="STRING" id="747676.F4S1F9"/>
<dbReference type="AlphaFoldDB" id="F4S1F9"/>
<dbReference type="Pfam" id="PF04116">
    <property type="entry name" value="FA_hydroxylase"/>
    <property type="match status" value="1"/>
</dbReference>
<sequence>MDIILNKADEIFLDYLWSKAFPINSSNHQSFQNINQTNLTRNHLSTFNRQNLFRQSISISSLALISVPILYLSLGLISFYFLFDHRLMNHPRFLKNQIQLEIYASLRAIGPMIILTLPIFLAEVRGYSLLYDNVNDFRGLPISALINWIYQMGLNLFNFINHQHHQINHTPNWLNSLIQADFHLGGGWTYLIFSQLFFLWFTDLAIYLVHRWIHTPSIYKYIHKAHHKWIIPTPFASYAFNPLDGFLQSLPYHLFIFIFPLHKSVYLSLFVFVNLWSILIHDSDLIVGHPLEHIINGPSHHTLHHLHFTCNYGQYFTWADRLGKTYRHPIQADQLELIASSEKKSIERKLIKTSSKSTFTSNSDLGLVKKEIRDRPDRFEEQILSCSSDSTSGTDEGLMDHEDLVSIPSSDSLNLLSSPSSDQTHQSCQDHEVEKNLEGRNGLID</sequence>
<feature type="transmembrane region" description="Helical" evidence="6">
    <location>
        <begin position="182"/>
        <end position="201"/>
    </location>
</feature>
<comment type="subcellular location">
    <subcellularLocation>
        <location evidence="1">Membrane</location>
    </subcellularLocation>
</comment>
<dbReference type="GO" id="GO:0016491">
    <property type="term" value="F:oxidoreductase activity"/>
    <property type="evidence" value="ECO:0007669"/>
    <property type="project" value="InterPro"/>
</dbReference>
<name>F4S1F9_MELLP</name>
<dbReference type="eggNOG" id="KOG0872">
    <property type="taxonomic scope" value="Eukaryota"/>
</dbReference>
<dbReference type="GO" id="GO:0005506">
    <property type="term" value="F:iron ion binding"/>
    <property type="evidence" value="ECO:0007669"/>
    <property type="project" value="InterPro"/>
</dbReference>
<dbReference type="FunCoup" id="F4S1F9">
    <property type="interactions" value="108"/>
</dbReference>
<dbReference type="RefSeq" id="XP_007415159.1">
    <property type="nucleotide sequence ID" value="XM_007415097.1"/>
</dbReference>
<evidence type="ECO:0000256" key="5">
    <source>
        <dbReference type="SAM" id="MobiDB-lite"/>
    </source>
</evidence>
<dbReference type="InterPro" id="IPR050307">
    <property type="entry name" value="Sterol_Desaturase_Related"/>
</dbReference>
<feature type="region of interest" description="Disordered" evidence="5">
    <location>
        <begin position="409"/>
        <end position="445"/>
    </location>
</feature>
<dbReference type="Proteomes" id="UP000001072">
    <property type="component" value="Unassembled WGS sequence"/>
</dbReference>
<keyword evidence="2 6" id="KW-0812">Transmembrane</keyword>
<feature type="transmembrane region" description="Helical" evidence="6">
    <location>
        <begin position="57"/>
        <end position="83"/>
    </location>
</feature>
<feature type="transmembrane region" description="Helical" evidence="6">
    <location>
        <begin position="104"/>
        <end position="122"/>
    </location>
</feature>
<evidence type="ECO:0000256" key="1">
    <source>
        <dbReference type="ARBA" id="ARBA00004370"/>
    </source>
</evidence>
<feature type="compositionally biased region" description="Low complexity" evidence="5">
    <location>
        <begin position="409"/>
        <end position="422"/>
    </location>
</feature>
<dbReference type="GO" id="GO:0008610">
    <property type="term" value="P:lipid biosynthetic process"/>
    <property type="evidence" value="ECO:0007669"/>
    <property type="project" value="InterPro"/>
</dbReference>
<gene>
    <name evidence="8" type="ORF">MELLADRAFT_50057</name>
</gene>
<feature type="transmembrane region" description="Helical" evidence="6">
    <location>
        <begin position="142"/>
        <end position="161"/>
    </location>
</feature>
<evidence type="ECO:0000313" key="9">
    <source>
        <dbReference type="Proteomes" id="UP000001072"/>
    </source>
</evidence>
<dbReference type="VEuPathDB" id="FungiDB:MELLADRAFT_50057"/>
<evidence type="ECO:0000256" key="6">
    <source>
        <dbReference type="SAM" id="Phobius"/>
    </source>
</evidence>
<dbReference type="OrthoDB" id="6354873at2759"/>
<keyword evidence="9" id="KW-1185">Reference proteome</keyword>
<proteinExistence type="predicted"/>
<feature type="transmembrane region" description="Helical" evidence="6">
    <location>
        <begin position="252"/>
        <end position="276"/>
    </location>
</feature>
<organism evidence="9">
    <name type="scientific">Melampsora larici-populina (strain 98AG31 / pathotype 3-4-7)</name>
    <name type="common">Poplar leaf rust fungus</name>
    <dbReference type="NCBI Taxonomy" id="747676"/>
    <lineage>
        <taxon>Eukaryota</taxon>
        <taxon>Fungi</taxon>
        <taxon>Dikarya</taxon>
        <taxon>Basidiomycota</taxon>
        <taxon>Pucciniomycotina</taxon>
        <taxon>Pucciniomycetes</taxon>
        <taxon>Pucciniales</taxon>
        <taxon>Melampsoraceae</taxon>
        <taxon>Melampsora</taxon>
    </lineage>
</organism>
<feature type="compositionally biased region" description="Basic and acidic residues" evidence="5">
    <location>
        <begin position="428"/>
        <end position="438"/>
    </location>
</feature>